<evidence type="ECO:0000256" key="4">
    <source>
        <dbReference type="ARBA" id="ARBA00022840"/>
    </source>
</evidence>
<evidence type="ECO:0000256" key="9">
    <source>
        <dbReference type="SAM" id="MobiDB-lite"/>
    </source>
</evidence>
<evidence type="ECO:0000259" key="10">
    <source>
        <dbReference type="PROSITE" id="PS50067"/>
    </source>
</evidence>
<dbReference type="GO" id="GO:0005874">
    <property type="term" value="C:microtubule"/>
    <property type="evidence" value="ECO:0007669"/>
    <property type="project" value="UniProtKB-KW"/>
</dbReference>
<keyword evidence="12" id="KW-1185">Reference proteome</keyword>
<comment type="caution">
    <text evidence="11">The sequence shown here is derived from an EMBL/GenBank/DDBJ whole genome shotgun (WGS) entry which is preliminary data.</text>
</comment>
<dbReference type="EMBL" id="JBEDUW010000003">
    <property type="protein sequence ID" value="KAK9941473.1"/>
    <property type="molecule type" value="Genomic_DNA"/>
</dbReference>
<dbReference type="AlphaFoldDB" id="A0AAW1Y0D1"/>
<proteinExistence type="inferred from homology"/>
<dbReference type="GO" id="GO:0008017">
    <property type="term" value="F:microtubule binding"/>
    <property type="evidence" value="ECO:0007669"/>
    <property type="project" value="InterPro"/>
</dbReference>
<dbReference type="GO" id="GO:0003777">
    <property type="term" value="F:microtubule motor activity"/>
    <property type="evidence" value="ECO:0007669"/>
    <property type="project" value="InterPro"/>
</dbReference>
<keyword evidence="3 7" id="KW-0547">Nucleotide-binding</keyword>
<feature type="binding site" evidence="7">
    <location>
        <begin position="186"/>
        <end position="193"/>
    </location>
    <ligand>
        <name>ATP</name>
        <dbReference type="ChEBI" id="CHEBI:30616"/>
    </ligand>
</feature>
<sequence length="927" mass="104044">MASRTRKPLHNLAETIHSLLGQKSHLTSSWVKSVCNIIINLPSEEQSIELRTANLETMSSSENLDDDLGNPKSKITDELAILTAQINELNRQRKQVLNEFLDLKGNIRVFCRIRPIGIGENFGCYRPVVALDSRNVLLRFFDNKNKSYSFDKVFHHGSSQDEVFSEVEPVIKSALDGYNACIFAYGQTGTGKTFTMEGIPESPGVVPRAIEALFKQAMDSNHVYLFSFSMLEIYMGNLRDLLIRQPTKAMDPMPCLSIHTHPKGEIEIENLVAIRVSDLTQALKLYRLGCRFRSTASTNCNITSSRSHCLIRISITCSGAPERRRETNKVWFVDLGGSERLLKTKASGRRLEEGKAINLSLSSLGDVISALQLRKGHVPYRNSKLTQVLKDSLGRDSKTLMLVHASPKEEDLCETVCSLNFATRARSVHLGNTDSTEQREKEVVMMNLQEMMNKIEVERHDVRMSIKQLNEELDNLKTAACSTEKLDSSVDAYHLVNEVPQPNLETNRNKTANISAALLSQVPRFMRPTVCSRRKSGPDHLTTEEKLRFPARRRRPFNHYAKSVNFPVKGISENNSECSISRNSCLVPLNVNNSADAETDYSQDLSECDIKELIHGEGSENGDKDNACSAKYLKVDKWLCHKNAPAIRSHVHRNKRVLAIPTPEKKLICKGQKETETFQDEKVNNYKLAVKQIIGHNKSEKHADVEGSQRFMQEVIINKPPTSMNVNDNIDTKCNSDSSSDGIVRETMINAQQKLDDVPTEKHTLSSIYPPDILCSNFNSNQDDNKVNSLSTMQAVIGETECSDISLSNNSNWRQISTIGLVYSILDSRQDSNISISRIEQKSGFRHLPIAIGGDDSEKEDLEKLSQSSGEGTRPGLQKMRSQDNNVNLGICHLLQQKIHILWASAFLGLGFQNLGLEQEFFFGLML</sequence>
<evidence type="ECO:0000256" key="2">
    <source>
        <dbReference type="ARBA" id="ARBA00022701"/>
    </source>
</evidence>
<dbReference type="InterPro" id="IPR036961">
    <property type="entry name" value="Kinesin_motor_dom_sf"/>
</dbReference>
<evidence type="ECO:0000256" key="1">
    <source>
        <dbReference type="ARBA" id="ARBA00010899"/>
    </source>
</evidence>
<keyword evidence="2" id="KW-0493">Microtubule</keyword>
<feature type="domain" description="Kinesin motor" evidence="10">
    <location>
        <begin position="106"/>
        <end position="428"/>
    </location>
</feature>
<keyword evidence="5 8" id="KW-0175">Coiled coil</keyword>
<evidence type="ECO:0000256" key="3">
    <source>
        <dbReference type="ARBA" id="ARBA00022741"/>
    </source>
</evidence>
<feature type="coiled-coil region" evidence="8">
    <location>
        <begin position="452"/>
        <end position="479"/>
    </location>
</feature>
<keyword evidence="6 7" id="KW-0505">Motor protein</keyword>
<dbReference type="Proteomes" id="UP001457282">
    <property type="component" value="Unassembled WGS sequence"/>
</dbReference>
<keyword evidence="4 7" id="KW-0067">ATP-binding</keyword>
<dbReference type="FunFam" id="3.40.850.10:FF:000074">
    <property type="entry name" value="p-loop containing nucleoside triphosphate hydrolase superfamily protein"/>
    <property type="match status" value="1"/>
</dbReference>
<feature type="coiled-coil region" evidence="8">
    <location>
        <begin position="72"/>
        <end position="106"/>
    </location>
</feature>
<dbReference type="PANTHER" id="PTHR47972">
    <property type="entry name" value="KINESIN-LIKE PROTEIN KLP-3"/>
    <property type="match status" value="1"/>
</dbReference>
<dbReference type="PANTHER" id="PTHR47972:SF23">
    <property type="entry name" value="KINESIN MOTOR DOMAIN-CONTAINING PROTEIN"/>
    <property type="match status" value="1"/>
</dbReference>
<dbReference type="GO" id="GO:0007018">
    <property type="term" value="P:microtubule-based movement"/>
    <property type="evidence" value="ECO:0007669"/>
    <property type="project" value="InterPro"/>
</dbReference>
<feature type="region of interest" description="Disordered" evidence="9">
    <location>
        <begin position="858"/>
        <end position="880"/>
    </location>
</feature>
<name>A0AAW1Y0D1_RUBAR</name>
<comment type="similarity">
    <text evidence="1">Belongs to the TRAFAC class myosin-kinesin ATPase superfamily. Kinesin family. KIN-14 subfamily.</text>
</comment>
<accession>A0AAW1Y0D1</accession>
<evidence type="ECO:0000256" key="5">
    <source>
        <dbReference type="ARBA" id="ARBA00023054"/>
    </source>
</evidence>
<dbReference type="GO" id="GO:0005524">
    <property type="term" value="F:ATP binding"/>
    <property type="evidence" value="ECO:0007669"/>
    <property type="project" value="UniProtKB-UniRule"/>
</dbReference>
<dbReference type="SMART" id="SM00129">
    <property type="entry name" value="KISc"/>
    <property type="match status" value="1"/>
</dbReference>
<protein>
    <recommendedName>
        <fullName evidence="10">Kinesin motor domain-containing protein</fullName>
    </recommendedName>
</protein>
<evidence type="ECO:0000256" key="8">
    <source>
        <dbReference type="SAM" id="Coils"/>
    </source>
</evidence>
<dbReference type="PRINTS" id="PR00380">
    <property type="entry name" value="KINESINHEAVY"/>
</dbReference>
<dbReference type="Gene3D" id="3.40.850.10">
    <property type="entry name" value="Kinesin motor domain"/>
    <property type="match status" value="1"/>
</dbReference>
<organism evidence="11 12">
    <name type="scientific">Rubus argutus</name>
    <name type="common">Southern blackberry</name>
    <dbReference type="NCBI Taxonomy" id="59490"/>
    <lineage>
        <taxon>Eukaryota</taxon>
        <taxon>Viridiplantae</taxon>
        <taxon>Streptophyta</taxon>
        <taxon>Embryophyta</taxon>
        <taxon>Tracheophyta</taxon>
        <taxon>Spermatophyta</taxon>
        <taxon>Magnoliopsida</taxon>
        <taxon>eudicotyledons</taxon>
        <taxon>Gunneridae</taxon>
        <taxon>Pentapetalae</taxon>
        <taxon>rosids</taxon>
        <taxon>fabids</taxon>
        <taxon>Rosales</taxon>
        <taxon>Rosaceae</taxon>
        <taxon>Rosoideae</taxon>
        <taxon>Rosoideae incertae sedis</taxon>
        <taxon>Rubus</taxon>
    </lineage>
</organism>
<evidence type="ECO:0000256" key="6">
    <source>
        <dbReference type="ARBA" id="ARBA00023175"/>
    </source>
</evidence>
<dbReference type="Pfam" id="PF00225">
    <property type="entry name" value="Kinesin"/>
    <property type="match status" value="1"/>
</dbReference>
<dbReference type="InterPro" id="IPR027640">
    <property type="entry name" value="Kinesin-like_fam"/>
</dbReference>
<gene>
    <name evidence="11" type="ORF">M0R45_018069</name>
</gene>
<dbReference type="PROSITE" id="PS50067">
    <property type="entry name" value="KINESIN_MOTOR_2"/>
    <property type="match status" value="1"/>
</dbReference>
<evidence type="ECO:0000313" key="12">
    <source>
        <dbReference type="Proteomes" id="UP001457282"/>
    </source>
</evidence>
<evidence type="ECO:0000313" key="11">
    <source>
        <dbReference type="EMBL" id="KAK9941473.1"/>
    </source>
</evidence>
<dbReference type="InterPro" id="IPR027417">
    <property type="entry name" value="P-loop_NTPase"/>
</dbReference>
<reference evidence="11 12" key="1">
    <citation type="journal article" date="2023" name="G3 (Bethesda)">
        <title>A chromosome-length genome assembly and annotation of blackberry (Rubus argutus, cv. 'Hillquist').</title>
        <authorList>
            <person name="Bruna T."/>
            <person name="Aryal R."/>
            <person name="Dudchenko O."/>
            <person name="Sargent D.J."/>
            <person name="Mead D."/>
            <person name="Buti M."/>
            <person name="Cavallini A."/>
            <person name="Hytonen T."/>
            <person name="Andres J."/>
            <person name="Pham M."/>
            <person name="Weisz D."/>
            <person name="Mascagni F."/>
            <person name="Usai G."/>
            <person name="Natali L."/>
            <person name="Bassil N."/>
            <person name="Fernandez G.E."/>
            <person name="Lomsadze A."/>
            <person name="Armour M."/>
            <person name="Olukolu B."/>
            <person name="Poorten T."/>
            <person name="Britton C."/>
            <person name="Davik J."/>
            <person name="Ashrafi H."/>
            <person name="Aiden E.L."/>
            <person name="Borodovsky M."/>
            <person name="Worthington M."/>
        </authorList>
    </citation>
    <scope>NUCLEOTIDE SEQUENCE [LARGE SCALE GENOMIC DNA]</scope>
    <source>
        <strain evidence="11">PI 553951</strain>
    </source>
</reference>
<dbReference type="SUPFAM" id="SSF52540">
    <property type="entry name" value="P-loop containing nucleoside triphosphate hydrolases"/>
    <property type="match status" value="1"/>
</dbReference>
<evidence type="ECO:0000256" key="7">
    <source>
        <dbReference type="PROSITE-ProRule" id="PRU00283"/>
    </source>
</evidence>
<dbReference type="InterPro" id="IPR001752">
    <property type="entry name" value="Kinesin_motor_dom"/>
</dbReference>